<dbReference type="SUPFAM" id="SSF51735">
    <property type="entry name" value="NAD(P)-binding Rossmann-fold domains"/>
    <property type="match status" value="1"/>
</dbReference>
<dbReference type="InterPro" id="IPR050425">
    <property type="entry name" value="NAD(P)_dehydrat-like"/>
</dbReference>
<reference evidence="4 5" key="1">
    <citation type="submission" date="2016-03" db="EMBL/GenBank/DDBJ databases">
        <authorList>
            <person name="Devillers H."/>
        </authorList>
    </citation>
    <scope>NUCLEOTIDE SEQUENCE [LARGE SCALE GENOMIC DNA]</scope>
    <source>
        <strain evidence="4">CBS 6772</strain>
    </source>
</reference>
<dbReference type="InterPro" id="IPR001509">
    <property type="entry name" value="Epimerase_deHydtase"/>
</dbReference>
<dbReference type="AlphaFoldDB" id="A0A1G4M8Z4"/>
<dbReference type="OrthoDB" id="2735536at2759"/>
<evidence type="ECO:0000313" key="5">
    <source>
        <dbReference type="Proteomes" id="UP000190831"/>
    </source>
</evidence>
<evidence type="ECO:0000313" key="4">
    <source>
        <dbReference type="EMBL" id="SCW00332.1"/>
    </source>
</evidence>
<sequence>MQTVFVSGASGFIALHVVNDLLESGYKVIGSVRSQQKADRLLKQFNNHKNLSLVIVSDIAQLGAFDDVFEKYGEEISIVLHTASPFHFSTTEYEKDLLIPALNGTKGILESIKKYAASSVERVVVTSSYAAVTDFAGDSDKTKTFTEESWNPVTWEEAKKDPYTAYYGSKTFAEKAAWDFLKENKDKVKFKLTTVNPVFVLGPQLFDENVSANLNTSCQFINDIVHSTPETELDKNLFGGFIDVRDVSKAHQLAFERDDLIGQRLILSEGRFTMQDFADIINEDFPKLKGKIAVGKPGSGQDLLKSIAKLDNSKTKRLLGFKFRSLQETVDDTVSQILKAEHK</sequence>
<comment type="similarity">
    <text evidence="2">Belongs to the NAD(P)-dependent epimerase/dehydratase family. Dihydroflavonol-4-reductase subfamily.</text>
</comment>
<dbReference type="GO" id="GO:0016616">
    <property type="term" value="F:oxidoreductase activity, acting on the CH-OH group of donors, NAD or NADP as acceptor"/>
    <property type="evidence" value="ECO:0007669"/>
    <property type="project" value="TreeGrafter"/>
</dbReference>
<dbReference type="OMA" id="IGREFRF"/>
<proteinExistence type="inferred from homology"/>
<dbReference type="EMBL" id="LT598485">
    <property type="protein sequence ID" value="SCW00332.1"/>
    <property type="molecule type" value="Genomic_DNA"/>
</dbReference>
<organism evidence="4 5">
    <name type="scientific">Lachancea fermentati</name>
    <name type="common">Zygosaccharomyces fermentati</name>
    <dbReference type="NCBI Taxonomy" id="4955"/>
    <lineage>
        <taxon>Eukaryota</taxon>
        <taxon>Fungi</taxon>
        <taxon>Dikarya</taxon>
        <taxon>Ascomycota</taxon>
        <taxon>Saccharomycotina</taxon>
        <taxon>Saccharomycetes</taxon>
        <taxon>Saccharomycetales</taxon>
        <taxon>Saccharomycetaceae</taxon>
        <taxon>Lachancea</taxon>
    </lineage>
</organism>
<dbReference type="Pfam" id="PF01370">
    <property type="entry name" value="Epimerase"/>
    <property type="match status" value="1"/>
</dbReference>
<feature type="domain" description="NAD-dependent epimerase/dehydratase" evidence="3">
    <location>
        <begin position="4"/>
        <end position="259"/>
    </location>
</feature>
<dbReference type="PANTHER" id="PTHR10366">
    <property type="entry name" value="NAD DEPENDENT EPIMERASE/DEHYDRATASE"/>
    <property type="match status" value="1"/>
</dbReference>
<protein>
    <submittedName>
        <fullName evidence="4">LAFE_0C01860g1_1</fullName>
    </submittedName>
</protein>
<evidence type="ECO:0000256" key="2">
    <source>
        <dbReference type="ARBA" id="ARBA00023445"/>
    </source>
</evidence>
<dbReference type="Gene3D" id="3.40.50.720">
    <property type="entry name" value="NAD(P)-binding Rossmann-like Domain"/>
    <property type="match status" value="1"/>
</dbReference>
<gene>
    <name evidence="4" type="ORF">LAFE_0C01860G</name>
</gene>
<dbReference type="Proteomes" id="UP000190831">
    <property type="component" value="Chromosome C"/>
</dbReference>
<dbReference type="SMR" id="A0A1G4M8Z4"/>
<dbReference type="CDD" id="cd05227">
    <property type="entry name" value="AR_SDR_e"/>
    <property type="match status" value="1"/>
</dbReference>
<dbReference type="PANTHER" id="PTHR10366:SF844">
    <property type="entry name" value="NADPH-DEPENDENT METHYLGLYOXAL REDUCTASE GRE2"/>
    <property type="match status" value="1"/>
</dbReference>
<dbReference type="STRING" id="4955.A0A1G4M8Z4"/>
<keyword evidence="1" id="KW-0560">Oxidoreductase</keyword>
<accession>A0A1G4M8Z4</accession>
<name>A0A1G4M8Z4_LACFM</name>
<dbReference type="FunFam" id="3.40.50.720:FF:000191">
    <property type="entry name" value="Methylglyoxal reductase (NADPH-dependent)"/>
    <property type="match status" value="1"/>
</dbReference>
<keyword evidence="5" id="KW-1185">Reference proteome</keyword>
<evidence type="ECO:0000256" key="1">
    <source>
        <dbReference type="ARBA" id="ARBA00023002"/>
    </source>
</evidence>
<evidence type="ECO:0000259" key="3">
    <source>
        <dbReference type="Pfam" id="PF01370"/>
    </source>
</evidence>
<dbReference type="InterPro" id="IPR036291">
    <property type="entry name" value="NAD(P)-bd_dom_sf"/>
</dbReference>